<protein>
    <recommendedName>
        <fullName evidence="4">WAP domain-containing protein</fullName>
    </recommendedName>
</protein>
<gene>
    <name evidence="2" type="ORF">ORAREDHAP_LOCUS25696</name>
</gene>
<accession>A0A6J5X050</accession>
<dbReference type="OrthoDB" id="5421723at2759"/>
<feature type="signal peptide" evidence="1">
    <location>
        <begin position="1"/>
        <end position="16"/>
    </location>
</feature>
<sequence length="119" mass="12859">MIAMLIMALAITLSATVPNQREAFFRLGSSTSQFLASQSSPGRGGCDQNPLACKATEGSAGTDCCSKKMCGVDISNCGSCGKRCISSEIYILQHSLYESNVSQSKLWQVLQPLQERRFL</sequence>
<keyword evidence="3" id="KW-1185">Reference proteome</keyword>
<dbReference type="AlphaFoldDB" id="A0A6J5X050"/>
<evidence type="ECO:0000313" key="3">
    <source>
        <dbReference type="Proteomes" id="UP000507245"/>
    </source>
</evidence>
<proteinExistence type="predicted"/>
<dbReference type="EMBL" id="CAEKKB010000004">
    <property type="protein sequence ID" value="CAB4307169.1"/>
    <property type="molecule type" value="Genomic_DNA"/>
</dbReference>
<keyword evidence="1" id="KW-0732">Signal</keyword>
<organism evidence="2 3">
    <name type="scientific">Prunus armeniaca</name>
    <name type="common">Apricot</name>
    <name type="synonym">Armeniaca vulgaris</name>
    <dbReference type="NCBI Taxonomy" id="36596"/>
    <lineage>
        <taxon>Eukaryota</taxon>
        <taxon>Viridiplantae</taxon>
        <taxon>Streptophyta</taxon>
        <taxon>Embryophyta</taxon>
        <taxon>Tracheophyta</taxon>
        <taxon>Spermatophyta</taxon>
        <taxon>Magnoliopsida</taxon>
        <taxon>eudicotyledons</taxon>
        <taxon>Gunneridae</taxon>
        <taxon>Pentapetalae</taxon>
        <taxon>rosids</taxon>
        <taxon>fabids</taxon>
        <taxon>Rosales</taxon>
        <taxon>Rosaceae</taxon>
        <taxon>Amygdaloideae</taxon>
        <taxon>Amygdaleae</taxon>
        <taxon>Prunus</taxon>
    </lineage>
</organism>
<evidence type="ECO:0008006" key="4">
    <source>
        <dbReference type="Google" id="ProtNLM"/>
    </source>
</evidence>
<dbReference type="Proteomes" id="UP000507245">
    <property type="component" value="Unassembled WGS sequence"/>
</dbReference>
<name>A0A6J5X050_PRUAR</name>
<reference evidence="3" key="1">
    <citation type="journal article" date="2020" name="Genome Biol.">
        <title>Gamete binning: chromosome-level and haplotype-resolved genome assembly enabled by high-throughput single-cell sequencing of gamete genomes.</title>
        <authorList>
            <person name="Campoy J.A."/>
            <person name="Sun H."/>
            <person name="Goel M."/>
            <person name="Jiao W.-B."/>
            <person name="Folz-Donahue K."/>
            <person name="Wang N."/>
            <person name="Rubio M."/>
            <person name="Liu C."/>
            <person name="Kukat C."/>
            <person name="Ruiz D."/>
            <person name="Huettel B."/>
            <person name="Schneeberger K."/>
        </authorList>
    </citation>
    <scope>NUCLEOTIDE SEQUENCE [LARGE SCALE GENOMIC DNA]</scope>
    <source>
        <strain evidence="3">cv. Rojo Pasion</strain>
    </source>
</reference>
<evidence type="ECO:0000256" key="1">
    <source>
        <dbReference type="SAM" id="SignalP"/>
    </source>
</evidence>
<feature type="chain" id="PRO_5027096406" description="WAP domain-containing protein" evidence="1">
    <location>
        <begin position="17"/>
        <end position="119"/>
    </location>
</feature>
<evidence type="ECO:0000313" key="2">
    <source>
        <dbReference type="EMBL" id="CAB4307169.1"/>
    </source>
</evidence>